<proteinExistence type="predicted"/>
<gene>
    <name evidence="1" type="ORF">DPEC_G00339640</name>
</gene>
<sequence length="128" mass="14923">MESLNLLRYLLMRHKDWSLTSGIWPELWKITEDYLNVLRVCLAISRTFYTGEVKTMREDRKAQAQEAREARGTLVQTMTVKEEKVSDMTPEMQYQVLQCALVTFDLMESLVIRIEEICEEKVKTGTAA</sequence>
<dbReference type="EMBL" id="CM055761">
    <property type="protein sequence ID" value="KAJ7986413.1"/>
    <property type="molecule type" value="Genomic_DNA"/>
</dbReference>
<dbReference type="Proteomes" id="UP001157502">
    <property type="component" value="Chromosome 34"/>
</dbReference>
<reference evidence="1" key="1">
    <citation type="submission" date="2021-05" db="EMBL/GenBank/DDBJ databases">
        <authorList>
            <person name="Pan Q."/>
            <person name="Jouanno E."/>
            <person name="Zahm M."/>
            <person name="Klopp C."/>
            <person name="Cabau C."/>
            <person name="Louis A."/>
            <person name="Berthelot C."/>
            <person name="Parey E."/>
            <person name="Roest Crollius H."/>
            <person name="Montfort J."/>
            <person name="Robinson-Rechavi M."/>
            <person name="Bouchez O."/>
            <person name="Lampietro C."/>
            <person name="Lopez Roques C."/>
            <person name="Donnadieu C."/>
            <person name="Postlethwait J."/>
            <person name="Bobe J."/>
            <person name="Dillon D."/>
            <person name="Chandos A."/>
            <person name="von Hippel F."/>
            <person name="Guiguen Y."/>
        </authorList>
    </citation>
    <scope>NUCLEOTIDE SEQUENCE</scope>
    <source>
        <strain evidence="1">YG-Jan2019</strain>
    </source>
</reference>
<comment type="caution">
    <text evidence="1">The sequence shown here is derived from an EMBL/GenBank/DDBJ whole genome shotgun (WGS) entry which is preliminary data.</text>
</comment>
<evidence type="ECO:0000313" key="1">
    <source>
        <dbReference type="EMBL" id="KAJ7986413.1"/>
    </source>
</evidence>
<keyword evidence="2" id="KW-1185">Reference proteome</keyword>
<name>A0ACC2F4V4_DALPE</name>
<accession>A0ACC2F4V4</accession>
<organism evidence="1 2">
    <name type="scientific">Dallia pectoralis</name>
    <name type="common">Alaska blackfish</name>
    <dbReference type="NCBI Taxonomy" id="75939"/>
    <lineage>
        <taxon>Eukaryota</taxon>
        <taxon>Metazoa</taxon>
        <taxon>Chordata</taxon>
        <taxon>Craniata</taxon>
        <taxon>Vertebrata</taxon>
        <taxon>Euteleostomi</taxon>
        <taxon>Actinopterygii</taxon>
        <taxon>Neopterygii</taxon>
        <taxon>Teleostei</taxon>
        <taxon>Protacanthopterygii</taxon>
        <taxon>Esociformes</taxon>
        <taxon>Umbridae</taxon>
        <taxon>Dallia</taxon>
    </lineage>
</organism>
<evidence type="ECO:0000313" key="2">
    <source>
        <dbReference type="Proteomes" id="UP001157502"/>
    </source>
</evidence>
<protein>
    <submittedName>
        <fullName evidence="1">Uncharacterized protein</fullName>
    </submittedName>
</protein>